<dbReference type="RefSeq" id="WP_289267761.1">
    <property type="nucleotide sequence ID" value="NZ_OX365700.1"/>
</dbReference>
<feature type="binding site" evidence="13">
    <location>
        <position position="60"/>
    </location>
    <ligand>
        <name>FAD</name>
        <dbReference type="ChEBI" id="CHEBI:57692"/>
    </ligand>
</feature>
<dbReference type="GO" id="GO:0003957">
    <property type="term" value="F:NAD(P)+ transhydrogenase (Si-specific) activity"/>
    <property type="evidence" value="ECO:0007669"/>
    <property type="project" value="UniProtKB-EC"/>
</dbReference>
<dbReference type="InterPro" id="IPR050151">
    <property type="entry name" value="Class-I_Pyr_Nuc-Dis_Oxidored"/>
</dbReference>
<dbReference type="Gene3D" id="3.50.50.60">
    <property type="entry name" value="FAD/NAD(P)-binding domain"/>
    <property type="match status" value="2"/>
</dbReference>
<dbReference type="SUPFAM" id="SSF55424">
    <property type="entry name" value="FAD/NAD-linked reductases, dimerisation (C-terminal) domain"/>
    <property type="match status" value="1"/>
</dbReference>
<accession>A0AA86MXM1</accession>
<feature type="domain" description="Pyridine nucleotide-disulphide oxidoreductase dimerisation" evidence="14">
    <location>
        <begin position="359"/>
        <end position="466"/>
    </location>
</feature>
<evidence type="ECO:0000256" key="1">
    <source>
        <dbReference type="ARBA" id="ARBA00002842"/>
    </source>
</evidence>
<dbReference type="GO" id="GO:0004148">
    <property type="term" value="F:dihydrolipoyl dehydrogenase (NADH) activity"/>
    <property type="evidence" value="ECO:0007669"/>
    <property type="project" value="TreeGrafter"/>
</dbReference>
<evidence type="ECO:0000256" key="13">
    <source>
        <dbReference type="PIRSR" id="PIRSR000350-3"/>
    </source>
</evidence>
<keyword evidence="6" id="KW-0963">Cytoplasm</keyword>
<feature type="binding site" evidence="13">
    <location>
        <position position="283"/>
    </location>
    <ligand>
        <name>NAD(+)</name>
        <dbReference type="ChEBI" id="CHEBI:57540"/>
    </ligand>
</feature>
<evidence type="ECO:0000256" key="9">
    <source>
        <dbReference type="ARBA" id="ARBA00022857"/>
    </source>
</evidence>
<evidence type="ECO:0000313" key="16">
    <source>
        <dbReference type="EMBL" id="CAI4030790.1"/>
    </source>
</evidence>
<keyword evidence="13" id="KW-0547">Nucleotide-binding</keyword>
<evidence type="ECO:0000256" key="11">
    <source>
        <dbReference type="ARBA" id="ARBA00023027"/>
    </source>
</evidence>
<keyword evidence="11 13" id="KW-0520">NAD</keyword>
<dbReference type="NCBIfam" id="NF003585">
    <property type="entry name" value="PRK05249.1"/>
    <property type="match status" value="1"/>
</dbReference>
<dbReference type="PIRSF" id="PIRSF000350">
    <property type="entry name" value="Mercury_reductase_MerA"/>
    <property type="match status" value="1"/>
</dbReference>
<evidence type="ECO:0000256" key="3">
    <source>
        <dbReference type="ARBA" id="ARBA00007532"/>
    </source>
</evidence>
<comment type="similarity">
    <text evidence="3">Belongs to the class-I pyridine nucleotide-disulfide oxidoreductase family.</text>
</comment>
<dbReference type="FunFam" id="3.30.390.30:FF:000001">
    <property type="entry name" value="Dihydrolipoyl dehydrogenase"/>
    <property type="match status" value="1"/>
</dbReference>
<organism evidence="16 17">
    <name type="scientific">Nitrospira tepida</name>
    <dbReference type="NCBI Taxonomy" id="2973512"/>
    <lineage>
        <taxon>Bacteria</taxon>
        <taxon>Pseudomonadati</taxon>
        <taxon>Nitrospirota</taxon>
        <taxon>Nitrospiria</taxon>
        <taxon>Nitrospirales</taxon>
        <taxon>Nitrospiraceae</taxon>
        <taxon>Nitrospira</taxon>
    </lineage>
</organism>
<evidence type="ECO:0000313" key="17">
    <source>
        <dbReference type="Proteomes" id="UP001179121"/>
    </source>
</evidence>
<evidence type="ECO:0000256" key="12">
    <source>
        <dbReference type="ARBA" id="ARBA00031183"/>
    </source>
</evidence>
<feature type="binding site" evidence="13">
    <location>
        <position position="324"/>
    </location>
    <ligand>
        <name>FAD</name>
        <dbReference type="ChEBI" id="CHEBI:57692"/>
    </ligand>
</feature>
<dbReference type="InterPro" id="IPR001100">
    <property type="entry name" value="Pyr_nuc-diS_OxRdtase"/>
</dbReference>
<dbReference type="InterPro" id="IPR004099">
    <property type="entry name" value="Pyr_nucl-diS_OxRdtase_dimer"/>
</dbReference>
<protein>
    <recommendedName>
        <fullName evidence="5">Soluble pyridine nucleotide transhydrogenase</fullName>
        <ecNumber evidence="4">1.6.1.1</ecNumber>
    </recommendedName>
    <alternativeName>
        <fullName evidence="12">NAD(P)(+) transhydrogenase [B-specific]</fullName>
    </alternativeName>
</protein>
<comment type="function">
    <text evidence="1">Conversion of NADPH, generated by peripheral catabolic pathways, to NADH, which can enter the respiratory chain for energy generation.</text>
</comment>
<dbReference type="GO" id="GO:0005829">
    <property type="term" value="C:cytosol"/>
    <property type="evidence" value="ECO:0007669"/>
    <property type="project" value="TreeGrafter"/>
</dbReference>
<proteinExistence type="inferred from homology"/>
<dbReference type="Proteomes" id="UP001179121">
    <property type="component" value="Chromosome"/>
</dbReference>
<dbReference type="AlphaFoldDB" id="A0AA86MXM1"/>
<evidence type="ECO:0000256" key="10">
    <source>
        <dbReference type="ARBA" id="ARBA00023002"/>
    </source>
</evidence>
<dbReference type="PANTHER" id="PTHR22912">
    <property type="entry name" value="DISULFIDE OXIDOREDUCTASE"/>
    <property type="match status" value="1"/>
</dbReference>
<dbReference type="InterPro" id="IPR016156">
    <property type="entry name" value="FAD/NAD-linked_Rdtase_dimer_sf"/>
</dbReference>
<dbReference type="KEGG" id="nti:DNFV4_01220"/>
<dbReference type="PRINTS" id="PR00411">
    <property type="entry name" value="PNDRDTASEI"/>
</dbReference>
<gene>
    <name evidence="16" type="ORF">DNFV4_01220</name>
</gene>
<dbReference type="EMBL" id="OX365700">
    <property type="protein sequence ID" value="CAI4030790.1"/>
    <property type="molecule type" value="Genomic_DNA"/>
</dbReference>
<dbReference type="Pfam" id="PF02852">
    <property type="entry name" value="Pyr_redox_dim"/>
    <property type="match status" value="1"/>
</dbReference>
<feature type="binding site" evidence="13">
    <location>
        <begin position="193"/>
        <end position="200"/>
    </location>
    <ligand>
        <name>NAD(+)</name>
        <dbReference type="ChEBI" id="CHEBI:57540"/>
    </ligand>
</feature>
<dbReference type="EC" id="1.6.1.1" evidence="4"/>
<evidence type="ECO:0000259" key="15">
    <source>
        <dbReference type="Pfam" id="PF07992"/>
    </source>
</evidence>
<dbReference type="Gene3D" id="3.30.390.30">
    <property type="match status" value="1"/>
</dbReference>
<evidence type="ECO:0000256" key="6">
    <source>
        <dbReference type="ARBA" id="ARBA00022490"/>
    </source>
</evidence>
<dbReference type="SUPFAM" id="SSF51905">
    <property type="entry name" value="FAD/NAD(P)-binding domain"/>
    <property type="match status" value="1"/>
</dbReference>
<dbReference type="PANTHER" id="PTHR22912:SF93">
    <property type="entry name" value="SOLUBLE PYRIDINE NUCLEOTIDE TRANSHYDROGENASE"/>
    <property type="match status" value="1"/>
</dbReference>
<comment type="cofactor">
    <cofactor evidence="13">
        <name>FAD</name>
        <dbReference type="ChEBI" id="CHEBI:57692"/>
    </cofactor>
    <text evidence="13">Binds 1 FAD per subunit.</text>
</comment>
<dbReference type="GO" id="GO:0050660">
    <property type="term" value="F:flavin adenine dinucleotide binding"/>
    <property type="evidence" value="ECO:0007669"/>
    <property type="project" value="TreeGrafter"/>
</dbReference>
<keyword evidence="17" id="KW-1185">Reference proteome</keyword>
<dbReference type="PRINTS" id="PR00368">
    <property type="entry name" value="FADPNR"/>
</dbReference>
<comment type="subcellular location">
    <subcellularLocation>
        <location evidence="2">Cytoplasm</location>
    </subcellularLocation>
</comment>
<feature type="domain" description="FAD/NAD(P)-binding" evidence="15">
    <location>
        <begin position="14"/>
        <end position="339"/>
    </location>
</feature>
<evidence type="ECO:0000256" key="2">
    <source>
        <dbReference type="ARBA" id="ARBA00004496"/>
    </source>
</evidence>
<dbReference type="Pfam" id="PF07992">
    <property type="entry name" value="Pyr_redox_2"/>
    <property type="match status" value="1"/>
</dbReference>
<reference evidence="16" key="1">
    <citation type="submission" date="2022-10" db="EMBL/GenBank/DDBJ databases">
        <authorList>
            <person name="Koch H."/>
        </authorList>
    </citation>
    <scope>NUCLEOTIDE SEQUENCE</scope>
    <source>
        <strain evidence="16">DNF</strain>
    </source>
</reference>
<keyword evidence="9" id="KW-0521">NADP</keyword>
<evidence type="ECO:0000256" key="4">
    <source>
        <dbReference type="ARBA" id="ARBA00012772"/>
    </source>
</evidence>
<keyword evidence="8 13" id="KW-0274">FAD</keyword>
<evidence type="ECO:0000256" key="7">
    <source>
        <dbReference type="ARBA" id="ARBA00022630"/>
    </source>
</evidence>
<dbReference type="InterPro" id="IPR036188">
    <property type="entry name" value="FAD/NAD-bd_sf"/>
</dbReference>
<dbReference type="GO" id="GO:0006103">
    <property type="term" value="P:2-oxoglutarate metabolic process"/>
    <property type="evidence" value="ECO:0007669"/>
    <property type="project" value="TreeGrafter"/>
</dbReference>
<keyword evidence="10" id="KW-0560">Oxidoreductase</keyword>
<name>A0AA86MXM1_9BACT</name>
<sequence length="476" mass="51148">MEAPAVVSTGYDVDLLCIGSGPAGQRAAIQAAKLGKRTALVEKRRCLGGICLDTGTIPSKTFREAVCSLANHNGLLRPGTAVRTGLEGTRRPSVEELFQGVGLVTQRESQVIEQQLYRNGVELIRGEASFVDPHTLAVVSEEGRRTVTAANILIAVGTTPALPPGVPVDGDVILTSDDLLRLRRLPKKLAVVGGGIIGIEYASMFAALNVEVMLVDKRDRLLEFLDRESVDELMHQMRGRRVTFRLGEAVERLDVAAGEPRQAVLHLESGKRIVADHVLYSVGRIGATGRLNLASAGLSPDDRGRLAVDRQFRTAVPHIYAVGDVIGFPSLASTSFSQGRLAACYAFGVEAGPMIEHLPIGIYALPEISAIGAPEHELTQNKIPYETGIARYREIARGQILGDDSGFLKLLVHREDQRLLGVHAVGTGATELIHIGQAVLELGGGLQYFLRTVFNYPTLAECYKVAALDASNKLCA</sequence>
<evidence type="ECO:0000256" key="5">
    <source>
        <dbReference type="ARBA" id="ARBA00016603"/>
    </source>
</evidence>
<keyword evidence="7" id="KW-0285">Flavoprotein</keyword>
<evidence type="ECO:0000256" key="8">
    <source>
        <dbReference type="ARBA" id="ARBA00022827"/>
    </source>
</evidence>
<evidence type="ECO:0000259" key="14">
    <source>
        <dbReference type="Pfam" id="PF02852"/>
    </source>
</evidence>
<dbReference type="InterPro" id="IPR023753">
    <property type="entry name" value="FAD/NAD-binding_dom"/>
</dbReference>